<name>A0A0C3AY15_SERVB</name>
<dbReference type="InterPro" id="IPR012816">
    <property type="entry name" value="NADAR"/>
</dbReference>
<evidence type="ECO:0000313" key="3">
    <source>
        <dbReference type="EMBL" id="KIM29440.1"/>
    </source>
</evidence>
<sequence length="271" mass="30992">MFSMCCLTFWLPQKPKKQDQRQSRRSVPYTPPRNYHRNPSPGKDRPSSKRKVIYFYKKNKPYYSFTNLSGHHVRYRGRLYPTSEHLFQAMKFMDSSPDIAENIRNTPRPSDASDLAREHQAYVPPGWYRYNISTMDEVLRLKFTQHGILKSELLSTGNAELIQDSPTDAFWGNGANKKGSNELGKALMRLRATFQGNETPVIRQIPSGQSEERTRQVPATLSPRTKSSLDGQDLARSKDRARVGRPKARSPLVQYGAGSQTNITPRPFSDL</sequence>
<dbReference type="Proteomes" id="UP000054097">
    <property type="component" value="Unassembled WGS sequence"/>
</dbReference>
<feature type="region of interest" description="Disordered" evidence="1">
    <location>
        <begin position="15"/>
        <end position="49"/>
    </location>
</feature>
<proteinExistence type="predicted"/>
<feature type="compositionally biased region" description="Basic and acidic residues" evidence="1">
    <location>
        <begin position="233"/>
        <end position="242"/>
    </location>
</feature>
<dbReference type="InterPro" id="IPR037238">
    <property type="entry name" value="YbiA-like_sf"/>
</dbReference>
<reference evidence="3 4" key="1">
    <citation type="submission" date="2014-04" db="EMBL/GenBank/DDBJ databases">
        <authorList>
            <consortium name="DOE Joint Genome Institute"/>
            <person name="Kuo A."/>
            <person name="Zuccaro A."/>
            <person name="Kohler A."/>
            <person name="Nagy L.G."/>
            <person name="Floudas D."/>
            <person name="Copeland A."/>
            <person name="Barry K.W."/>
            <person name="Cichocki N."/>
            <person name="Veneault-Fourrey C."/>
            <person name="LaButti K."/>
            <person name="Lindquist E.A."/>
            <person name="Lipzen A."/>
            <person name="Lundell T."/>
            <person name="Morin E."/>
            <person name="Murat C."/>
            <person name="Sun H."/>
            <person name="Tunlid A."/>
            <person name="Henrissat B."/>
            <person name="Grigoriev I.V."/>
            <person name="Hibbett D.S."/>
            <person name="Martin F."/>
            <person name="Nordberg H.P."/>
            <person name="Cantor M.N."/>
            <person name="Hua S.X."/>
        </authorList>
    </citation>
    <scope>NUCLEOTIDE SEQUENCE [LARGE SCALE GENOMIC DNA]</scope>
    <source>
        <strain evidence="3 4">MAFF 305830</strain>
    </source>
</reference>
<evidence type="ECO:0000313" key="4">
    <source>
        <dbReference type="Proteomes" id="UP000054097"/>
    </source>
</evidence>
<dbReference type="NCBIfam" id="TIGR02464">
    <property type="entry name" value="ribofla_fusion"/>
    <property type="match status" value="1"/>
</dbReference>
<dbReference type="HOGENOM" id="CLU_084247_3_0_1"/>
<dbReference type="Gene3D" id="1.10.357.40">
    <property type="entry name" value="YbiA-like"/>
    <property type="match status" value="1"/>
</dbReference>
<gene>
    <name evidence="3" type="ORF">M408DRAFT_113456</name>
</gene>
<dbReference type="SUPFAM" id="SSF143990">
    <property type="entry name" value="YbiA-like"/>
    <property type="match status" value="1"/>
</dbReference>
<reference evidence="4" key="2">
    <citation type="submission" date="2015-01" db="EMBL/GenBank/DDBJ databases">
        <title>Evolutionary Origins and Diversification of the Mycorrhizal Mutualists.</title>
        <authorList>
            <consortium name="DOE Joint Genome Institute"/>
            <consortium name="Mycorrhizal Genomics Consortium"/>
            <person name="Kohler A."/>
            <person name="Kuo A."/>
            <person name="Nagy L.G."/>
            <person name="Floudas D."/>
            <person name="Copeland A."/>
            <person name="Barry K.W."/>
            <person name="Cichocki N."/>
            <person name="Veneault-Fourrey C."/>
            <person name="LaButti K."/>
            <person name="Lindquist E.A."/>
            <person name="Lipzen A."/>
            <person name="Lundell T."/>
            <person name="Morin E."/>
            <person name="Murat C."/>
            <person name="Riley R."/>
            <person name="Ohm R."/>
            <person name="Sun H."/>
            <person name="Tunlid A."/>
            <person name="Henrissat B."/>
            <person name="Grigoriev I.V."/>
            <person name="Hibbett D.S."/>
            <person name="Martin F."/>
        </authorList>
    </citation>
    <scope>NUCLEOTIDE SEQUENCE [LARGE SCALE GENOMIC DNA]</scope>
    <source>
        <strain evidence="4">MAFF 305830</strain>
    </source>
</reference>
<dbReference type="OrthoDB" id="206452at2759"/>
<keyword evidence="4" id="KW-1185">Reference proteome</keyword>
<feature type="compositionally biased region" description="Polar residues" evidence="1">
    <location>
        <begin position="217"/>
        <end position="230"/>
    </location>
</feature>
<dbReference type="STRING" id="933852.A0A0C3AY15"/>
<dbReference type="Pfam" id="PF08719">
    <property type="entry name" value="NADAR"/>
    <property type="match status" value="1"/>
</dbReference>
<evidence type="ECO:0000256" key="1">
    <source>
        <dbReference type="SAM" id="MobiDB-lite"/>
    </source>
</evidence>
<protein>
    <recommendedName>
        <fullName evidence="2">NADAR domain-containing protein</fullName>
    </recommendedName>
</protein>
<accession>A0A0C3AY15</accession>
<dbReference type="EMBL" id="KN824288">
    <property type="protein sequence ID" value="KIM29440.1"/>
    <property type="molecule type" value="Genomic_DNA"/>
</dbReference>
<feature type="region of interest" description="Disordered" evidence="1">
    <location>
        <begin position="206"/>
        <end position="271"/>
    </location>
</feature>
<organism evidence="3 4">
    <name type="scientific">Serendipita vermifera MAFF 305830</name>
    <dbReference type="NCBI Taxonomy" id="933852"/>
    <lineage>
        <taxon>Eukaryota</taxon>
        <taxon>Fungi</taxon>
        <taxon>Dikarya</taxon>
        <taxon>Basidiomycota</taxon>
        <taxon>Agaricomycotina</taxon>
        <taxon>Agaricomycetes</taxon>
        <taxon>Sebacinales</taxon>
        <taxon>Serendipitaceae</taxon>
        <taxon>Serendipita</taxon>
    </lineage>
</organism>
<dbReference type="AlphaFoldDB" id="A0A0C3AY15"/>
<dbReference type="CDD" id="cd15457">
    <property type="entry name" value="NADAR"/>
    <property type="match status" value="1"/>
</dbReference>
<evidence type="ECO:0000259" key="2">
    <source>
        <dbReference type="Pfam" id="PF08719"/>
    </source>
</evidence>
<feature type="domain" description="NADAR" evidence="2">
    <location>
        <begin position="54"/>
        <end position="194"/>
    </location>
</feature>